<keyword evidence="1" id="KW-0472">Membrane</keyword>
<proteinExistence type="predicted"/>
<dbReference type="AlphaFoldDB" id="A0A1I4AH79"/>
<dbReference type="PROSITE" id="PS51236">
    <property type="entry name" value="TSP_CTER"/>
    <property type="match status" value="1"/>
</dbReference>
<accession>A0A1I4AH79</accession>
<gene>
    <name evidence="4" type="ORF">SAMN04488079_11453</name>
</gene>
<reference evidence="5" key="1">
    <citation type="submission" date="2016-10" db="EMBL/GenBank/DDBJ databases">
        <authorList>
            <person name="Varghese N."/>
            <person name="Submissions S."/>
        </authorList>
    </citation>
    <scope>NUCLEOTIDE SEQUENCE [LARGE SCALE GENOMIC DNA]</scope>
    <source>
        <strain evidence="5">DSM 11578</strain>
    </source>
</reference>
<dbReference type="Pfam" id="PF05735">
    <property type="entry name" value="TSP_C"/>
    <property type="match status" value="1"/>
</dbReference>
<keyword evidence="5" id="KW-1185">Reference proteome</keyword>
<protein>
    <submittedName>
        <fullName evidence="4">Thrombospondin C-terminal region</fullName>
    </submittedName>
</protein>
<feature type="transmembrane region" description="Helical" evidence="1">
    <location>
        <begin position="226"/>
        <end position="245"/>
    </location>
</feature>
<feature type="chain" id="PRO_5011785009" evidence="2">
    <location>
        <begin position="25"/>
        <end position="250"/>
    </location>
</feature>
<dbReference type="RefSeq" id="WP_091714879.1">
    <property type="nucleotide sequence ID" value="NZ_FOSH01000014.1"/>
</dbReference>
<evidence type="ECO:0000313" key="4">
    <source>
        <dbReference type="EMBL" id="SFK55126.1"/>
    </source>
</evidence>
<sequence length="250" mass="26780">MKKTLQNILFGSIILGAISTTAMAAPQPVDLSSWKANGNGNWVLQSGNNAVKQTLNNNPTVFHNNKNSQGTALSGQITVETTSDDDYIGFVLGYNNNDLTNSSADYLLIDWKQGNQNYNGTGKKGLAISQVSGVLGDNSGAWAHDPSNNVTELARATNLGDTGWVDYETYDFDITFTSSLVEVFVNGIKELSITGAFSNGSFGFYNYSQPNVLYAGIEEVTLPSAVPVPAAAFMFAPALLGFIGLRRKVK</sequence>
<evidence type="ECO:0000313" key="5">
    <source>
        <dbReference type="Proteomes" id="UP000198924"/>
    </source>
</evidence>
<dbReference type="Proteomes" id="UP000198924">
    <property type="component" value="Unassembled WGS sequence"/>
</dbReference>
<feature type="signal peptide" evidence="2">
    <location>
        <begin position="1"/>
        <end position="24"/>
    </location>
</feature>
<dbReference type="STRING" id="45496.SAMN04488079_11453"/>
<dbReference type="InterPro" id="IPR008859">
    <property type="entry name" value="Thrombospondin_C"/>
</dbReference>
<keyword evidence="1" id="KW-1133">Transmembrane helix</keyword>
<evidence type="ECO:0000256" key="1">
    <source>
        <dbReference type="SAM" id="Phobius"/>
    </source>
</evidence>
<keyword evidence="1" id="KW-0812">Transmembrane</keyword>
<dbReference type="Gene3D" id="2.60.120.200">
    <property type="match status" value="1"/>
</dbReference>
<dbReference type="InterPro" id="IPR013320">
    <property type="entry name" value="ConA-like_dom_sf"/>
</dbReference>
<name>A0A1I4AH79_9GAMM</name>
<feature type="domain" description="TSP C-terminal" evidence="3">
    <location>
        <begin position="19"/>
        <end position="226"/>
    </location>
</feature>
<dbReference type="GO" id="GO:0007155">
    <property type="term" value="P:cell adhesion"/>
    <property type="evidence" value="ECO:0007669"/>
    <property type="project" value="InterPro"/>
</dbReference>
<dbReference type="OrthoDB" id="9152117at2"/>
<evidence type="ECO:0000256" key="2">
    <source>
        <dbReference type="SAM" id="SignalP"/>
    </source>
</evidence>
<dbReference type="SUPFAM" id="SSF49899">
    <property type="entry name" value="Concanavalin A-like lectins/glucanases"/>
    <property type="match status" value="1"/>
</dbReference>
<keyword evidence="2" id="KW-0732">Signal</keyword>
<dbReference type="GO" id="GO:0005509">
    <property type="term" value="F:calcium ion binding"/>
    <property type="evidence" value="ECO:0007669"/>
    <property type="project" value="InterPro"/>
</dbReference>
<dbReference type="GO" id="GO:0005576">
    <property type="term" value="C:extracellular region"/>
    <property type="evidence" value="ECO:0007669"/>
    <property type="project" value="InterPro"/>
</dbReference>
<evidence type="ECO:0000259" key="3">
    <source>
        <dbReference type="PROSITE" id="PS51236"/>
    </source>
</evidence>
<dbReference type="EMBL" id="FOSH01000014">
    <property type="protein sequence ID" value="SFK55126.1"/>
    <property type="molecule type" value="Genomic_DNA"/>
</dbReference>
<organism evidence="4 5">
    <name type="scientific">Methylophaga sulfidovorans</name>
    <dbReference type="NCBI Taxonomy" id="45496"/>
    <lineage>
        <taxon>Bacteria</taxon>
        <taxon>Pseudomonadati</taxon>
        <taxon>Pseudomonadota</taxon>
        <taxon>Gammaproteobacteria</taxon>
        <taxon>Thiotrichales</taxon>
        <taxon>Piscirickettsiaceae</taxon>
        <taxon>Methylophaga</taxon>
    </lineage>
</organism>